<dbReference type="EMBL" id="AP014957">
    <property type="protein sequence ID" value="BAS71928.1"/>
    <property type="molecule type" value="Genomic_DNA"/>
</dbReference>
<evidence type="ECO:0000256" key="1">
    <source>
        <dbReference type="SAM" id="MobiDB-lite"/>
    </source>
</evidence>
<accession>A0A0P0V218</accession>
<proteinExistence type="predicted"/>
<dbReference type="PaxDb" id="39947-A0A0P0V218"/>
<name>A0A0P0V218_ORYSJ</name>
<dbReference type="InParanoid" id="A0A0P0V218"/>
<dbReference type="Proteomes" id="UP000059680">
    <property type="component" value="Chromosome 1"/>
</dbReference>
<sequence>MEEARSLMAEQRGCRSSLPRRSFHDCMYHSTIASRRSSIANTDVPTTPAVAPTTSHLLRSRCSQLPGPRGTSG</sequence>
<reference evidence="2 3" key="2">
    <citation type="journal article" date="2013" name="Plant Cell Physiol.">
        <title>Rice Annotation Project Database (RAP-DB): an integrative and interactive database for rice genomics.</title>
        <authorList>
            <person name="Sakai H."/>
            <person name="Lee S.S."/>
            <person name="Tanaka T."/>
            <person name="Numa H."/>
            <person name="Kim J."/>
            <person name="Kawahara Y."/>
            <person name="Wakimoto H."/>
            <person name="Yang C.C."/>
            <person name="Iwamoto M."/>
            <person name="Abe T."/>
            <person name="Yamada Y."/>
            <person name="Muto A."/>
            <person name="Inokuchi H."/>
            <person name="Ikemura T."/>
            <person name="Matsumoto T."/>
            <person name="Sasaki T."/>
            <person name="Itoh T."/>
        </authorList>
    </citation>
    <scope>NUCLEOTIDE SEQUENCE [LARGE SCALE GENOMIC DNA]</scope>
    <source>
        <strain evidence="3">cv. Nipponbare</strain>
    </source>
</reference>
<reference evidence="2 3" key="3">
    <citation type="journal article" date="2013" name="Rice">
        <title>Improvement of the Oryza sativa Nipponbare reference genome using next generation sequence and optical map data.</title>
        <authorList>
            <person name="Kawahara Y."/>
            <person name="de la Bastide M."/>
            <person name="Hamilton J.P."/>
            <person name="Kanamori H."/>
            <person name="McCombie W.R."/>
            <person name="Ouyang S."/>
            <person name="Schwartz D.C."/>
            <person name="Tanaka T."/>
            <person name="Wu J."/>
            <person name="Zhou S."/>
            <person name="Childs K.L."/>
            <person name="Davidson R.M."/>
            <person name="Lin H."/>
            <person name="Quesada-Ocampo L."/>
            <person name="Vaillancourt B."/>
            <person name="Sakai H."/>
            <person name="Lee S.S."/>
            <person name="Kim J."/>
            <person name="Numa H."/>
            <person name="Itoh T."/>
            <person name="Buell C.R."/>
            <person name="Matsumoto T."/>
        </authorList>
    </citation>
    <scope>NUCLEOTIDE SEQUENCE [LARGE SCALE GENOMIC DNA]</scope>
    <source>
        <strain evidence="3">cv. Nipponbare</strain>
    </source>
</reference>
<organism evidence="2 3">
    <name type="scientific">Oryza sativa subsp. japonica</name>
    <name type="common">Rice</name>
    <dbReference type="NCBI Taxonomy" id="39947"/>
    <lineage>
        <taxon>Eukaryota</taxon>
        <taxon>Viridiplantae</taxon>
        <taxon>Streptophyta</taxon>
        <taxon>Embryophyta</taxon>
        <taxon>Tracheophyta</taxon>
        <taxon>Spermatophyta</taxon>
        <taxon>Magnoliopsida</taxon>
        <taxon>Liliopsida</taxon>
        <taxon>Poales</taxon>
        <taxon>Poaceae</taxon>
        <taxon>BOP clade</taxon>
        <taxon>Oryzoideae</taxon>
        <taxon>Oryzeae</taxon>
        <taxon>Oryzinae</taxon>
        <taxon>Oryza</taxon>
        <taxon>Oryza sativa</taxon>
    </lineage>
</organism>
<evidence type="ECO:0000313" key="3">
    <source>
        <dbReference type="Proteomes" id="UP000059680"/>
    </source>
</evidence>
<reference evidence="3" key="1">
    <citation type="journal article" date="2005" name="Nature">
        <title>The map-based sequence of the rice genome.</title>
        <authorList>
            <consortium name="International rice genome sequencing project (IRGSP)"/>
            <person name="Matsumoto T."/>
            <person name="Wu J."/>
            <person name="Kanamori H."/>
            <person name="Katayose Y."/>
            <person name="Fujisawa M."/>
            <person name="Namiki N."/>
            <person name="Mizuno H."/>
            <person name="Yamamoto K."/>
            <person name="Antonio B.A."/>
            <person name="Baba T."/>
            <person name="Sakata K."/>
            <person name="Nagamura Y."/>
            <person name="Aoki H."/>
            <person name="Arikawa K."/>
            <person name="Arita K."/>
            <person name="Bito T."/>
            <person name="Chiden Y."/>
            <person name="Fujitsuka N."/>
            <person name="Fukunaka R."/>
            <person name="Hamada M."/>
            <person name="Harada C."/>
            <person name="Hayashi A."/>
            <person name="Hijishita S."/>
            <person name="Honda M."/>
            <person name="Hosokawa S."/>
            <person name="Ichikawa Y."/>
            <person name="Idonuma A."/>
            <person name="Iijima M."/>
            <person name="Ikeda M."/>
            <person name="Ikeno M."/>
            <person name="Ito K."/>
            <person name="Ito S."/>
            <person name="Ito T."/>
            <person name="Ito Y."/>
            <person name="Ito Y."/>
            <person name="Iwabuchi A."/>
            <person name="Kamiya K."/>
            <person name="Karasawa W."/>
            <person name="Kurita K."/>
            <person name="Katagiri S."/>
            <person name="Kikuta A."/>
            <person name="Kobayashi H."/>
            <person name="Kobayashi N."/>
            <person name="Machita K."/>
            <person name="Maehara T."/>
            <person name="Masukawa M."/>
            <person name="Mizubayashi T."/>
            <person name="Mukai Y."/>
            <person name="Nagasaki H."/>
            <person name="Nagata Y."/>
            <person name="Naito S."/>
            <person name="Nakashima M."/>
            <person name="Nakama Y."/>
            <person name="Nakamichi Y."/>
            <person name="Nakamura M."/>
            <person name="Meguro A."/>
            <person name="Negishi M."/>
            <person name="Ohta I."/>
            <person name="Ohta T."/>
            <person name="Okamoto M."/>
            <person name="Ono N."/>
            <person name="Saji S."/>
            <person name="Sakaguchi M."/>
            <person name="Sakai K."/>
            <person name="Shibata M."/>
            <person name="Shimokawa T."/>
            <person name="Song J."/>
            <person name="Takazaki Y."/>
            <person name="Terasawa K."/>
            <person name="Tsugane M."/>
            <person name="Tsuji K."/>
            <person name="Ueda S."/>
            <person name="Waki K."/>
            <person name="Yamagata H."/>
            <person name="Yamamoto M."/>
            <person name="Yamamoto S."/>
            <person name="Yamane H."/>
            <person name="Yoshiki S."/>
            <person name="Yoshihara R."/>
            <person name="Yukawa K."/>
            <person name="Zhong H."/>
            <person name="Yano M."/>
            <person name="Yuan Q."/>
            <person name="Ouyang S."/>
            <person name="Liu J."/>
            <person name="Jones K.M."/>
            <person name="Gansberger K."/>
            <person name="Moffat K."/>
            <person name="Hill J."/>
            <person name="Bera J."/>
            <person name="Fadrosh D."/>
            <person name="Jin S."/>
            <person name="Johri S."/>
            <person name="Kim M."/>
            <person name="Overton L."/>
            <person name="Reardon M."/>
            <person name="Tsitrin T."/>
            <person name="Vuong H."/>
            <person name="Weaver B."/>
            <person name="Ciecko A."/>
            <person name="Tallon L."/>
            <person name="Jackson J."/>
            <person name="Pai G."/>
            <person name="Aken S.V."/>
            <person name="Utterback T."/>
            <person name="Reidmuller S."/>
            <person name="Feldblyum T."/>
            <person name="Hsiao J."/>
            <person name="Zismann V."/>
            <person name="Iobst S."/>
            <person name="de Vazeille A.R."/>
            <person name="Buell C.R."/>
            <person name="Ying K."/>
            <person name="Li Y."/>
            <person name="Lu T."/>
            <person name="Huang Y."/>
            <person name="Zhao Q."/>
            <person name="Feng Q."/>
            <person name="Zhang L."/>
            <person name="Zhu J."/>
            <person name="Weng Q."/>
            <person name="Mu J."/>
            <person name="Lu Y."/>
            <person name="Fan D."/>
            <person name="Liu Y."/>
            <person name="Guan J."/>
            <person name="Zhang Y."/>
            <person name="Yu S."/>
            <person name="Liu X."/>
            <person name="Zhang Y."/>
            <person name="Hong G."/>
            <person name="Han B."/>
            <person name="Choisne N."/>
            <person name="Demange N."/>
            <person name="Orjeda G."/>
            <person name="Samain S."/>
            <person name="Cattolico L."/>
            <person name="Pelletier E."/>
            <person name="Couloux A."/>
            <person name="Segurens B."/>
            <person name="Wincker P."/>
            <person name="D'Hont A."/>
            <person name="Scarpelli C."/>
            <person name="Weissenbach J."/>
            <person name="Salanoubat M."/>
            <person name="Quetier F."/>
            <person name="Yu Y."/>
            <person name="Kim H.R."/>
            <person name="Rambo T."/>
            <person name="Currie J."/>
            <person name="Collura K."/>
            <person name="Luo M."/>
            <person name="Yang T."/>
            <person name="Ammiraju J.S.S."/>
            <person name="Engler F."/>
            <person name="Soderlund C."/>
            <person name="Wing R.A."/>
            <person name="Palmer L.E."/>
            <person name="de la Bastide M."/>
            <person name="Spiegel L."/>
            <person name="Nascimento L."/>
            <person name="Zutavern T."/>
            <person name="O'Shaughnessy A."/>
            <person name="Dike S."/>
            <person name="Dedhia N."/>
            <person name="Preston R."/>
            <person name="Balija V."/>
            <person name="McCombie W.R."/>
            <person name="Chow T."/>
            <person name="Chen H."/>
            <person name="Chung M."/>
            <person name="Chen C."/>
            <person name="Shaw J."/>
            <person name="Wu H."/>
            <person name="Hsiao K."/>
            <person name="Chao Y."/>
            <person name="Chu M."/>
            <person name="Cheng C."/>
            <person name="Hour A."/>
            <person name="Lee P."/>
            <person name="Lin S."/>
            <person name="Lin Y."/>
            <person name="Liou J."/>
            <person name="Liu S."/>
            <person name="Hsing Y."/>
            <person name="Raghuvanshi S."/>
            <person name="Mohanty A."/>
            <person name="Bharti A.K."/>
            <person name="Gaur A."/>
            <person name="Gupta V."/>
            <person name="Kumar D."/>
            <person name="Ravi V."/>
            <person name="Vij S."/>
            <person name="Kapur A."/>
            <person name="Khurana P."/>
            <person name="Khurana P."/>
            <person name="Khurana J.P."/>
            <person name="Tyagi A.K."/>
            <person name="Gaikwad K."/>
            <person name="Singh A."/>
            <person name="Dalal V."/>
            <person name="Srivastava S."/>
            <person name="Dixit A."/>
            <person name="Pal A.K."/>
            <person name="Ghazi I.A."/>
            <person name="Yadav M."/>
            <person name="Pandit A."/>
            <person name="Bhargava A."/>
            <person name="Sureshbabu K."/>
            <person name="Batra K."/>
            <person name="Sharma T.R."/>
            <person name="Mohapatra T."/>
            <person name="Singh N.K."/>
            <person name="Messing J."/>
            <person name="Nelson A.B."/>
            <person name="Fuks G."/>
            <person name="Kavchok S."/>
            <person name="Keizer G."/>
            <person name="Linton E."/>
            <person name="Llaca V."/>
            <person name="Song R."/>
            <person name="Tanyolac B."/>
            <person name="Young S."/>
            <person name="Ho-Il K."/>
            <person name="Hahn J.H."/>
            <person name="Sangsakoo G."/>
            <person name="Vanavichit A."/>
            <person name="de Mattos Luiz.A.T."/>
            <person name="Zimmer P.D."/>
            <person name="Malone G."/>
            <person name="Dellagostin O."/>
            <person name="de Oliveira A.C."/>
            <person name="Bevan M."/>
            <person name="Bancroft I."/>
            <person name="Minx P."/>
            <person name="Cordum H."/>
            <person name="Wilson R."/>
            <person name="Cheng Z."/>
            <person name="Jin W."/>
            <person name="Jiang J."/>
            <person name="Leong S.A."/>
            <person name="Iwama H."/>
            <person name="Gojobori T."/>
            <person name="Itoh T."/>
            <person name="Niimura Y."/>
            <person name="Fujii Y."/>
            <person name="Habara T."/>
            <person name="Sakai H."/>
            <person name="Sato Y."/>
            <person name="Wilson G."/>
            <person name="Kumar K."/>
            <person name="McCouch S."/>
            <person name="Juretic N."/>
            <person name="Hoen D."/>
            <person name="Wright S."/>
            <person name="Bruskiewich R."/>
            <person name="Bureau T."/>
            <person name="Miyao A."/>
            <person name="Hirochika H."/>
            <person name="Nishikawa T."/>
            <person name="Kadowaki K."/>
            <person name="Sugiura M."/>
            <person name="Burr B."/>
            <person name="Sasaki T."/>
        </authorList>
    </citation>
    <scope>NUCLEOTIDE SEQUENCE [LARGE SCALE GENOMIC DNA]</scope>
    <source>
        <strain evidence="3">cv. Nipponbare</strain>
    </source>
</reference>
<feature type="compositionally biased region" description="Low complexity" evidence="1">
    <location>
        <begin position="44"/>
        <end position="54"/>
    </location>
</feature>
<evidence type="ECO:0000313" key="2">
    <source>
        <dbReference type="EMBL" id="BAS71928.1"/>
    </source>
</evidence>
<feature type="region of interest" description="Disordered" evidence="1">
    <location>
        <begin position="39"/>
        <end position="73"/>
    </location>
</feature>
<keyword evidence="3" id="KW-1185">Reference proteome</keyword>
<protein>
    <submittedName>
        <fullName evidence="2">Os01g0333266 protein</fullName>
    </submittedName>
</protein>
<dbReference type="AlphaFoldDB" id="A0A0P0V218"/>
<gene>
    <name evidence="2" type="ordered locus">Os01g0333266</name>
    <name evidence="2" type="ORF">OSNPB_010333266</name>
</gene>